<keyword evidence="4 6" id="KW-1133">Transmembrane helix</keyword>
<keyword evidence="5 6" id="KW-0472">Membrane</keyword>
<feature type="transmembrane region" description="Helical" evidence="6">
    <location>
        <begin position="70"/>
        <end position="91"/>
    </location>
</feature>
<dbReference type="PANTHER" id="PTHR33514">
    <property type="entry name" value="PROTEIN ABCI12, CHLOROPLASTIC"/>
    <property type="match status" value="1"/>
</dbReference>
<dbReference type="Proteomes" id="UP001161388">
    <property type="component" value="Unassembled WGS sequence"/>
</dbReference>
<name>A0ABQ5VQ46_9RHOB</name>
<evidence type="ECO:0000256" key="4">
    <source>
        <dbReference type="ARBA" id="ARBA00022989"/>
    </source>
</evidence>
<feature type="transmembrane region" description="Helical" evidence="6">
    <location>
        <begin position="22"/>
        <end position="50"/>
    </location>
</feature>
<dbReference type="EMBL" id="BSNL01000007">
    <property type="protein sequence ID" value="GLQ29187.1"/>
    <property type="molecule type" value="Genomic_DNA"/>
</dbReference>
<keyword evidence="8" id="KW-1185">Reference proteome</keyword>
<reference evidence="7" key="1">
    <citation type="journal article" date="2014" name="Int. J. Syst. Evol. Microbiol.">
        <title>Complete genome of a new Firmicutes species belonging to the dominant human colonic microbiota ('Ruminococcus bicirculans') reveals two chromosomes and a selective capacity to utilize plant glucans.</title>
        <authorList>
            <consortium name="NISC Comparative Sequencing Program"/>
            <person name="Wegmann U."/>
            <person name="Louis P."/>
            <person name="Goesmann A."/>
            <person name="Henrissat B."/>
            <person name="Duncan S.H."/>
            <person name="Flint H.J."/>
        </authorList>
    </citation>
    <scope>NUCLEOTIDE SEQUENCE</scope>
    <source>
        <strain evidence="7">NBRC 109915</strain>
    </source>
</reference>
<dbReference type="InterPro" id="IPR003339">
    <property type="entry name" value="ABC/ECF_trnsptr_transmembrane"/>
</dbReference>
<evidence type="ECO:0000313" key="7">
    <source>
        <dbReference type="EMBL" id="GLQ29187.1"/>
    </source>
</evidence>
<keyword evidence="3 6" id="KW-0812">Transmembrane</keyword>
<organism evidence="7 8">
    <name type="scientific">Sulfitobacter pacificus</name>
    <dbReference type="NCBI Taxonomy" id="1499314"/>
    <lineage>
        <taxon>Bacteria</taxon>
        <taxon>Pseudomonadati</taxon>
        <taxon>Pseudomonadota</taxon>
        <taxon>Alphaproteobacteria</taxon>
        <taxon>Rhodobacterales</taxon>
        <taxon>Roseobacteraceae</taxon>
        <taxon>Sulfitobacter</taxon>
    </lineage>
</organism>
<evidence type="ECO:0000256" key="6">
    <source>
        <dbReference type="SAM" id="Phobius"/>
    </source>
</evidence>
<sequence length="197" mass="21864">MLTDLYVFGTSPMHRARPARKVLGLVVYCTVVFLVESPLFLALAGTLVAIGYITAGLQPRHVYQALRPALWLLSIIFVAQVFLMDVLFALFVVGRFAALIFAASLVTYTTTTSEFVDGIRVALNRTPSWVPKDKIALAISLCLRFIPLIRSVLEEVRQAQRARGLDRRPLALLVPLVIRTLKTADEVAEAIHARSFD</sequence>
<evidence type="ECO:0000256" key="1">
    <source>
        <dbReference type="ARBA" id="ARBA00004141"/>
    </source>
</evidence>
<reference evidence="7" key="2">
    <citation type="submission" date="2023-01" db="EMBL/GenBank/DDBJ databases">
        <title>Draft genome sequence of Sulfitobacter pacificus strain NBRC 109915.</title>
        <authorList>
            <person name="Sun Q."/>
            <person name="Mori K."/>
        </authorList>
    </citation>
    <scope>NUCLEOTIDE SEQUENCE</scope>
    <source>
        <strain evidence="7">NBRC 109915</strain>
    </source>
</reference>
<comment type="similarity">
    <text evidence="2">Belongs to the CbiQ family.</text>
</comment>
<protein>
    <submittedName>
        <fullName evidence="7">Cobalt ABC transporter permease</fullName>
    </submittedName>
</protein>
<dbReference type="PANTHER" id="PTHR33514:SF13">
    <property type="entry name" value="PROTEIN ABCI12, CHLOROPLASTIC"/>
    <property type="match status" value="1"/>
</dbReference>
<evidence type="ECO:0000256" key="3">
    <source>
        <dbReference type="ARBA" id="ARBA00022692"/>
    </source>
</evidence>
<evidence type="ECO:0000256" key="5">
    <source>
        <dbReference type="ARBA" id="ARBA00023136"/>
    </source>
</evidence>
<accession>A0ABQ5VQ46</accession>
<comment type="subcellular location">
    <subcellularLocation>
        <location evidence="1">Membrane</location>
        <topology evidence="1">Multi-pass membrane protein</topology>
    </subcellularLocation>
</comment>
<evidence type="ECO:0000256" key="2">
    <source>
        <dbReference type="ARBA" id="ARBA00008564"/>
    </source>
</evidence>
<dbReference type="Pfam" id="PF02361">
    <property type="entry name" value="CbiQ"/>
    <property type="match status" value="1"/>
</dbReference>
<dbReference type="RefSeq" id="WP_284376430.1">
    <property type="nucleotide sequence ID" value="NZ_BSNL01000007.1"/>
</dbReference>
<proteinExistence type="inferred from homology"/>
<evidence type="ECO:0000313" key="8">
    <source>
        <dbReference type="Proteomes" id="UP001161388"/>
    </source>
</evidence>
<gene>
    <name evidence="7" type="ORF">GCM10007927_39900</name>
</gene>
<dbReference type="CDD" id="cd16914">
    <property type="entry name" value="EcfT"/>
    <property type="match status" value="1"/>
</dbReference>
<comment type="caution">
    <text evidence="7">The sequence shown here is derived from an EMBL/GenBank/DDBJ whole genome shotgun (WGS) entry which is preliminary data.</text>
</comment>